<keyword evidence="2" id="KW-1185">Reference proteome</keyword>
<comment type="caution">
    <text evidence="1">The sequence shown here is derived from an EMBL/GenBank/DDBJ whole genome shotgun (WGS) entry which is preliminary data.</text>
</comment>
<organism evidence="1 2">
    <name type="scientific">Didymella glomerata</name>
    <dbReference type="NCBI Taxonomy" id="749621"/>
    <lineage>
        <taxon>Eukaryota</taxon>
        <taxon>Fungi</taxon>
        <taxon>Dikarya</taxon>
        <taxon>Ascomycota</taxon>
        <taxon>Pezizomycotina</taxon>
        <taxon>Dothideomycetes</taxon>
        <taxon>Pleosporomycetidae</taxon>
        <taxon>Pleosporales</taxon>
        <taxon>Pleosporineae</taxon>
        <taxon>Didymellaceae</taxon>
        <taxon>Didymella</taxon>
    </lineage>
</organism>
<proteinExistence type="predicted"/>
<evidence type="ECO:0000313" key="2">
    <source>
        <dbReference type="Proteomes" id="UP001140562"/>
    </source>
</evidence>
<dbReference type="OrthoDB" id="3775562at2759"/>
<evidence type="ECO:0000313" key="1">
    <source>
        <dbReference type="EMBL" id="KAJ4341880.1"/>
    </source>
</evidence>
<protein>
    <submittedName>
        <fullName evidence="1">Uncharacterized protein</fullName>
    </submittedName>
</protein>
<gene>
    <name evidence="1" type="ORF">N0V87_001545</name>
</gene>
<accession>A0A9W8X662</accession>
<dbReference type="AlphaFoldDB" id="A0A9W8X662"/>
<reference evidence="1" key="1">
    <citation type="submission" date="2022-10" db="EMBL/GenBank/DDBJ databases">
        <title>Tapping the CABI collections for fungal endophytes: first genome assemblies for Collariella, Neodidymelliopsis, Ascochyta clinopodiicola, Didymella pomorum, Didymosphaeria variabile, Neocosmospora piperis and Neocucurbitaria cava.</title>
        <authorList>
            <person name="Hill R."/>
        </authorList>
    </citation>
    <scope>NUCLEOTIDE SEQUENCE</scope>
    <source>
        <strain evidence="1">IMI 360193</strain>
    </source>
</reference>
<name>A0A9W8X662_9PLEO</name>
<dbReference type="EMBL" id="JAPEUV010000009">
    <property type="protein sequence ID" value="KAJ4341880.1"/>
    <property type="molecule type" value="Genomic_DNA"/>
</dbReference>
<sequence>MSNVPEDRVAKAEEVKTQVIEYMQKQVAEQIGVGVNHPCASGKFDIAHSVEGSTYVAQLNFYSKLKDSDGFDDKPKVIDRGQSEIDVLDAMYALLHFLDPTRKEYRNKK</sequence>
<dbReference type="Proteomes" id="UP001140562">
    <property type="component" value="Unassembled WGS sequence"/>
</dbReference>